<dbReference type="GO" id="GO:0006974">
    <property type="term" value="P:DNA damage response"/>
    <property type="evidence" value="ECO:0007669"/>
    <property type="project" value="TreeGrafter"/>
</dbReference>
<sequence>MFLEKMLISLSFILLLLASFIISSGIKGIGVKNANYITVKGLSEREVLSTFSSWSLNYELGGNSVEEINKLNNANLLRIKDFFVSYGFHEDEIDMLNMSLNIANYRDTLYKYNAYVSLGVRTSDVDKMEKASKNITELYNKGVLLNSNLGPRYYFDKINDVKPDMLADSIKNAYSAALEFAHHSGVALGKVKTANQGYFEFIPIDRSDEDHARYSKKILRVVTTVSYYLD</sequence>
<organism evidence="1 2">
    <name type="scientific">Borrelia recurrentis (strain A1)</name>
    <dbReference type="NCBI Taxonomy" id="412418"/>
    <lineage>
        <taxon>Bacteria</taxon>
        <taxon>Pseudomonadati</taxon>
        <taxon>Spirochaetota</taxon>
        <taxon>Spirochaetia</taxon>
        <taxon>Spirochaetales</taxon>
        <taxon>Borreliaceae</taxon>
        <taxon>Borrelia</taxon>
    </lineage>
</organism>
<dbReference type="Pfam" id="PF04402">
    <property type="entry name" value="SIMPL"/>
    <property type="match status" value="1"/>
</dbReference>
<protein>
    <submittedName>
        <fullName evidence="1">Uncharacterized conserved protein</fullName>
    </submittedName>
</protein>
<dbReference type="Proteomes" id="UP000000612">
    <property type="component" value="Chromosome"/>
</dbReference>
<accession>B5RR41</accession>
<keyword evidence="2" id="KW-1185">Reference proteome</keyword>
<evidence type="ECO:0000313" key="1">
    <source>
        <dbReference type="EMBL" id="ACH94475.1"/>
    </source>
</evidence>
<dbReference type="AlphaFoldDB" id="B5RR41"/>
<gene>
    <name evidence="1" type="ordered locus">BRE_223</name>
</gene>
<dbReference type="Gene3D" id="3.30.110.170">
    <property type="entry name" value="Protein of unknown function (DUF541), domain 1"/>
    <property type="match status" value="1"/>
</dbReference>
<name>B5RR41_BORRA</name>
<evidence type="ECO:0000313" key="2">
    <source>
        <dbReference type="Proteomes" id="UP000000612"/>
    </source>
</evidence>
<dbReference type="EMBL" id="CP000993">
    <property type="protein sequence ID" value="ACH94475.1"/>
    <property type="molecule type" value="Genomic_DNA"/>
</dbReference>
<dbReference type="RefSeq" id="WP_012538748.1">
    <property type="nucleotide sequence ID" value="NC_011244.1"/>
</dbReference>
<dbReference type="InterPro" id="IPR007497">
    <property type="entry name" value="SIMPL/DUF541"/>
</dbReference>
<dbReference type="Gene3D" id="3.30.70.2970">
    <property type="entry name" value="Protein of unknown function (DUF541), domain 2"/>
    <property type="match status" value="1"/>
</dbReference>
<dbReference type="InterPro" id="IPR052022">
    <property type="entry name" value="26kDa_periplasmic_antigen"/>
</dbReference>
<proteinExistence type="predicted"/>
<dbReference type="PANTHER" id="PTHR34387:SF2">
    <property type="entry name" value="SLR1258 PROTEIN"/>
    <property type="match status" value="1"/>
</dbReference>
<dbReference type="InterPro" id="IPR016907">
    <property type="entry name" value="UCP029033"/>
</dbReference>
<dbReference type="KEGG" id="bre:BRE_223"/>
<dbReference type="HOGENOM" id="CLU_077423_2_0_12"/>
<dbReference type="PANTHER" id="PTHR34387">
    <property type="entry name" value="SLR1258 PROTEIN"/>
    <property type="match status" value="1"/>
</dbReference>
<reference evidence="1 2" key="1">
    <citation type="journal article" date="2008" name="PLoS Genet.">
        <title>The genome of Borrelia recurrentis, the agent of deadly louse-borne relapsing fever, is a degraded subset of tick-borne Borrelia duttonii.</title>
        <authorList>
            <person name="Lescot M."/>
            <person name="Audic S."/>
            <person name="Robert C."/>
            <person name="Nguyen T.T."/>
            <person name="Blanc G."/>
            <person name="Cutler S.J."/>
            <person name="Wincker P."/>
            <person name="Couloux A."/>
            <person name="Claverie J.-M."/>
            <person name="Raoult D."/>
            <person name="Drancourt M."/>
        </authorList>
    </citation>
    <scope>NUCLEOTIDE SEQUENCE [LARGE SCALE GENOMIC DNA]</scope>
    <source>
        <strain evidence="1 2">A1</strain>
    </source>
</reference>
<dbReference type="PIRSF" id="PIRSF029033">
    <property type="entry name" value="UCP029033"/>
    <property type="match status" value="1"/>
</dbReference>